<feature type="compositionally biased region" description="Basic residues" evidence="1">
    <location>
        <begin position="92"/>
        <end position="106"/>
    </location>
</feature>
<name>A0A8H5D2C1_9AGAR</name>
<keyword evidence="3" id="KW-1185">Reference proteome</keyword>
<protein>
    <submittedName>
        <fullName evidence="2">Uncharacterized protein</fullName>
    </submittedName>
</protein>
<feature type="compositionally biased region" description="Polar residues" evidence="1">
    <location>
        <begin position="47"/>
        <end position="56"/>
    </location>
</feature>
<dbReference type="Proteomes" id="UP000559256">
    <property type="component" value="Unassembled WGS sequence"/>
</dbReference>
<evidence type="ECO:0000256" key="1">
    <source>
        <dbReference type="SAM" id="MobiDB-lite"/>
    </source>
</evidence>
<evidence type="ECO:0000313" key="2">
    <source>
        <dbReference type="EMBL" id="KAF5352215.1"/>
    </source>
</evidence>
<proteinExistence type="predicted"/>
<reference evidence="2 3" key="1">
    <citation type="journal article" date="2020" name="ISME J.">
        <title>Uncovering the hidden diversity of litter-decomposition mechanisms in mushroom-forming fungi.</title>
        <authorList>
            <person name="Floudas D."/>
            <person name="Bentzer J."/>
            <person name="Ahren D."/>
            <person name="Johansson T."/>
            <person name="Persson P."/>
            <person name="Tunlid A."/>
        </authorList>
    </citation>
    <scope>NUCLEOTIDE SEQUENCE [LARGE SCALE GENOMIC DNA]</scope>
    <source>
        <strain evidence="2 3">CBS 291.85</strain>
    </source>
</reference>
<evidence type="ECO:0000313" key="3">
    <source>
        <dbReference type="Proteomes" id="UP000559256"/>
    </source>
</evidence>
<feature type="region of interest" description="Disordered" evidence="1">
    <location>
        <begin position="47"/>
        <end position="106"/>
    </location>
</feature>
<sequence>MVAESHINFIMAFGGDMIPTLSNSTYAEPRTTTLTCEHVTLPDMYPTSSLNPSLQAVQDRELNSRPNQFNPAQGPPDPFVPPGHPAAGTPPIHRRWVPTPRKAFRH</sequence>
<gene>
    <name evidence="2" type="ORF">D9758_009216</name>
</gene>
<dbReference type="AlphaFoldDB" id="A0A8H5D2C1"/>
<organism evidence="2 3">
    <name type="scientific">Tetrapyrgos nigripes</name>
    <dbReference type="NCBI Taxonomy" id="182062"/>
    <lineage>
        <taxon>Eukaryota</taxon>
        <taxon>Fungi</taxon>
        <taxon>Dikarya</taxon>
        <taxon>Basidiomycota</taxon>
        <taxon>Agaricomycotina</taxon>
        <taxon>Agaricomycetes</taxon>
        <taxon>Agaricomycetidae</taxon>
        <taxon>Agaricales</taxon>
        <taxon>Marasmiineae</taxon>
        <taxon>Marasmiaceae</taxon>
        <taxon>Tetrapyrgos</taxon>
    </lineage>
</organism>
<feature type="compositionally biased region" description="Pro residues" evidence="1">
    <location>
        <begin position="73"/>
        <end position="84"/>
    </location>
</feature>
<accession>A0A8H5D2C1</accession>
<comment type="caution">
    <text evidence="2">The sequence shown here is derived from an EMBL/GenBank/DDBJ whole genome shotgun (WGS) entry which is preliminary data.</text>
</comment>
<dbReference type="EMBL" id="JAACJM010000067">
    <property type="protein sequence ID" value="KAF5352215.1"/>
    <property type="molecule type" value="Genomic_DNA"/>
</dbReference>